<evidence type="ECO:0000313" key="1">
    <source>
        <dbReference type="EMBL" id="EDM17329.1"/>
    </source>
</evidence>
<sequence>MHFGVGRCFFCLFVCFLSLKKVGGKTKIPLKK</sequence>
<reference evidence="1 2" key="1">
    <citation type="submission" date="2005-09" db="EMBL/GenBank/DDBJ databases">
        <authorList>
            <person name="Mural R.J."/>
            <person name="Li P.W."/>
            <person name="Adams M.D."/>
            <person name="Amanatides P.G."/>
            <person name="Baden-Tillson H."/>
            <person name="Barnstead M."/>
            <person name="Chin S.H."/>
            <person name="Dew I."/>
            <person name="Evans C.A."/>
            <person name="Ferriera S."/>
            <person name="Flanigan M."/>
            <person name="Fosler C."/>
            <person name="Glodek A."/>
            <person name="Gu Z."/>
            <person name="Holt R.A."/>
            <person name="Jennings D."/>
            <person name="Kraft C.L."/>
            <person name="Lu F."/>
            <person name="Nguyen T."/>
            <person name="Nusskern D.R."/>
            <person name="Pfannkoch C.M."/>
            <person name="Sitter C."/>
            <person name="Sutton G.G."/>
            <person name="Venter J.C."/>
            <person name="Wang Z."/>
            <person name="Woodage T."/>
            <person name="Zheng X.H."/>
            <person name="Zhong F."/>
        </authorList>
    </citation>
    <scope>NUCLEOTIDE SEQUENCE [LARGE SCALE GENOMIC DNA]</scope>
    <source>
        <strain>BN</strain>
        <strain evidence="2">Sprague-Dawley</strain>
    </source>
</reference>
<evidence type="ECO:0000313" key="2">
    <source>
        <dbReference type="Proteomes" id="UP000234681"/>
    </source>
</evidence>
<protein>
    <submittedName>
        <fullName evidence="1">Uncharacterized protein RGD1564195_predicted</fullName>
    </submittedName>
</protein>
<organism evidence="1 2">
    <name type="scientific">Rattus norvegicus</name>
    <name type="common">Rat</name>
    <dbReference type="NCBI Taxonomy" id="10116"/>
    <lineage>
        <taxon>Eukaryota</taxon>
        <taxon>Metazoa</taxon>
        <taxon>Chordata</taxon>
        <taxon>Craniata</taxon>
        <taxon>Vertebrata</taxon>
        <taxon>Euteleostomi</taxon>
        <taxon>Mammalia</taxon>
        <taxon>Eutheria</taxon>
        <taxon>Euarchontoglires</taxon>
        <taxon>Glires</taxon>
        <taxon>Rodentia</taxon>
        <taxon>Myomorpha</taxon>
        <taxon>Muroidea</taxon>
        <taxon>Muridae</taxon>
        <taxon>Murinae</taxon>
        <taxon>Rattus</taxon>
    </lineage>
</organism>
<dbReference type="Proteomes" id="UP000234681">
    <property type="component" value="Chromosome 1"/>
</dbReference>
<proteinExistence type="predicted"/>
<gene>
    <name evidence="1" type="primary">RGD1564195_predicted</name>
    <name evidence="1" type="ORF">rCG_39738</name>
</gene>
<name>A6I9K0_RAT</name>
<dbReference type="AlphaFoldDB" id="A6I9K0"/>
<accession>A6I9K0</accession>
<dbReference type="EMBL" id="CH473956">
    <property type="protein sequence ID" value="EDM17329.1"/>
    <property type="molecule type" value="Genomic_DNA"/>
</dbReference>